<gene>
    <name evidence="2" type="ORF">BJ964_004567</name>
</gene>
<evidence type="ECO:0000313" key="2">
    <source>
        <dbReference type="EMBL" id="MBB4750406.1"/>
    </source>
</evidence>
<evidence type="ECO:0000313" key="3">
    <source>
        <dbReference type="Proteomes" id="UP000590511"/>
    </source>
</evidence>
<feature type="region of interest" description="Disordered" evidence="1">
    <location>
        <begin position="201"/>
        <end position="244"/>
    </location>
</feature>
<reference evidence="2 3" key="1">
    <citation type="submission" date="2020-08" db="EMBL/GenBank/DDBJ databases">
        <title>Sequencing the genomes of 1000 actinobacteria strains.</title>
        <authorList>
            <person name="Klenk H.-P."/>
        </authorList>
    </citation>
    <scope>NUCLEOTIDE SEQUENCE [LARGE SCALE GENOMIC DNA]</scope>
    <source>
        <strain evidence="2 3">DSM 43150</strain>
    </source>
</reference>
<protein>
    <submittedName>
        <fullName evidence="2">Uncharacterized protein</fullName>
    </submittedName>
</protein>
<feature type="compositionally biased region" description="Basic and acidic residues" evidence="1">
    <location>
        <begin position="231"/>
        <end position="244"/>
    </location>
</feature>
<organism evidence="2 3">
    <name type="scientific">Actinoplanes lobatus</name>
    <dbReference type="NCBI Taxonomy" id="113568"/>
    <lineage>
        <taxon>Bacteria</taxon>
        <taxon>Bacillati</taxon>
        <taxon>Actinomycetota</taxon>
        <taxon>Actinomycetes</taxon>
        <taxon>Micromonosporales</taxon>
        <taxon>Micromonosporaceae</taxon>
        <taxon>Actinoplanes</taxon>
    </lineage>
</organism>
<feature type="region of interest" description="Disordered" evidence="1">
    <location>
        <begin position="32"/>
        <end position="55"/>
    </location>
</feature>
<accession>A0A7W7MHJ3</accession>
<dbReference type="Proteomes" id="UP000590511">
    <property type="component" value="Unassembled WGS sequence"/>
</dbReference>
<dbReference type="AlphaFoldDB" id="A0A7W7MHJ3"/>
<evidence type="ECO:0000256" key="1">
    <source>
        <dbReference type="SAM" id="MobiDB-lite"/>
    </source>
</evidence>
<dbReference type="EMBL" id="JACHNC010000001">
    <property type="protein sequence ID" value="MBB4750406.1"/>
    <property type="molecule type" value="Genomic_DNA"/>
</dbReference>
<sequence>MYPTTQGLPAKIDHGRWLTTGSQSPRIALADTPNATLDGLPPHPAAKGSRSPTLALTDTPNATLDGLPPHPAVKGSRSPTLALANPALHDLGRLTTPSGKQTSQIAHRQPSLTHVARSWTFCRSGQQPGIKIGPTATIAQDCRRVGVTPQPPECATRHRGHPQPRNRLFGHLCLPREPANGGPRSHGVPAGWAFENENTQRSSFRADSGGPTGRQVDHSMPEPFNAKRSMRRAEENDRRGGSRERAMTIFLVGR</sequence>
<proteinExistence type="predicted"/>
<comment type="caution">
    <text evidence="2">The sequence shown here is derived from an EMBL/GenBank/DDBJ whole genome shotgun (WGS) entry which is preliminary data.</text>
</comment>
<name>A0A7W7MHJ3_9ACTN</name>